<gene>
    <name evidence="2" type="ORF">DACRYDRAFT_105034</name>
</gene>
<organism evidence="2 3">
    <name type="scientific">Dacryopinax primogenitus (strain DJM 731)</name>
    <name type="common">Brown rot fungus</name>
    <dbReference type="NCBI Taxonomy" id="1858805"/>
    <lineage>
        <taxon>Eukaryota</taxon>
        <taxon>Fungi</taxon>
        <taxon>Dikarya</taxon>
        <taxon>Basidiomycota</taxon>
        <taxon>Agaricomycotina</taxon>
        <taxon>Dacrymycetes</taxon>
        <taxon>Dacrymycetales</taxon>
        <taxon>Dacrymycetaceae</taxon>
        <taxon>Dacryopinax</taxon>
    </lineage>
</organism>
<evidence type="ECO:0000313" key="3">
    <source>
        <dbReference type="Proteomes" id="UP000030653"/>
    </source>
</evidence>
<sequence>MPSGEPRRALPTMESVKHVLKLMSVLPPPLLPRIFPHPPKTKVNGIQSSYISNNQPPPSASEKPPESGKEIIVTPSAQKRKRQDEEPLALPAVIRSEKEDSPPMKKLRTNGAGFDVSPIPAARIAGVTLASPSVPPLTPDASGKHTGDAGFDAPKRRPKAQLVNMRNALVKHIRQNKKSADHLWEDGVFLETAIPADSPQNDPHLSSVIQKTDSLLFGLVALWCEDEHMSVENEIWRSYSEPFTEYAEWKRARETEPYLPCARWLGAVRWTRYVQRVQEVLRSWEPYTSSASPTKSAAASILPSAIALTHWILAIAHLWCAEAHVRHSAMASRTAYKDEKLGELRPGEYDYLQDRTSRALLPMPTSVPRSVVAARYHSDRVTSYLDRARSVLLAPGFLASEFPKTWENCTRLPESSKPPLPQSQPQPAAFDPWSPDPLSTYRVPSQAAADAFSFQWPLDLRCPATHFAAFGRSLLYEFGGRCWPMCELGNRPFGLGVCFTRPKGEKDSGLPVHSLWRA</sequence>
<accession>M5G141</accession>
<protein>
    <submittedName>
        <fullName evidence="2">Uncharacterized protein</fullName>
    </submittedName>
</protein>
<dbReference type="RefSeq" id="XP_040630855.1">
    <property type="nucleotide sequence ID" value="XM_040768020.1"/>
</dbReference>
<dbReference type="GeneID" id="63683082"/>
<evidence type="ECO:0000256" key="1">
    <source>
        <dbReference type="SAM" id="MobiDB-lite"/>
    </source>
</evidence>
<proteinExistence type="predicted"/>
<evidence type="ECO:0000313" key="2">
    <source>
        <dbReference type="EMBL" id="EJU03961.1"/>
    </source>
</evidence>
<dbReference type="AlphaFoldDB" id="M5G141"/>
<dbReference type="OrthoDB" id="3351485at2759"/>
<keyword evidence="3" id="KW-1185">Reference proteome</keyword>
<name>M5G141_DACPD</name>
<dbReference type="EMBL" id="JH795858">
    <property type="protein sequence ID" value="EJU03961.1"/>
    <property type="molecule type" value="Genomic_DNA"/>
</dbReference>
<dbReference type="Proteomes" id="UP000030653">
    <property type="component" value="Unassembled WGS sequence"/>
</dbReference>
<feature type="region of interest" description="Disordered" evidence="1">
    <location>
        <begin position="31"/>
        <end position="112"/>
    </location>
</feature>
<feature type="region of interest" description="Disordered" evidence="1">
    <location>
        <begin position="133"/>
        <end position="155"/>
    </location>
</feature>
<feature type="region of interest" description="Disordered" evidence="1">
    <location>
        <begin position="411"/>
        <end position="431"/>
    </location>
</feature>
<dbReference type="HOGENOM" id="CLU_525814_0_0_1"/>
<feature type="compositionally biased region" description="Polar residues" evidence="1">
    <location>
        <begin position="44"/>
        <end position="54"/>
    </location>
</feature>
<reference evidence="2 3" key="1">
    <citation type="journal article" date="2012" name="Science">
        <title>The Paleozoic origin of enzymatic lignin decomposition reconstructed from 31 fungal genomes.</title>
        <authorList>
            <person name="Floudas D."/>
            <person name="Binder M."/>
            <person name="Riley R."/>
            <person name="Barry K."/>
            <person name="Blanchette R.A."/>
            <person name="Henrissat B."/>
            <person name="Martinez A.T."/>
            <person name="Otillar R."/>
            <person name="Spatafora J.W."/>
            <person name="Yadav J.S."/>
            <person name="Aerts A."/>
            <person name="Benoit I."/>
            <person name="Boyd A."/>
            <person name="Carlson A."/>
            <person name="Copeland A."/>
            <person name="Coutinho P.M."/>
            <person name="de Vries R.P."/>
            <person name="Ferreira P."/>
            <person name="Findley K."/>
            <person name="Foster B."/>
            <person name="Gaskell J."/>
            <person name="Glotzer D."/>
            <person name="Gorecki P."/>
            <person name="Heitman J."/>
            <person name="Hesse C."/>
            <person name="Hori C."/>
            <person name="Igarashi K."/>
            <person name="Jurgens J.A."/>
            <person name="Kallen N."/>
            <person name="Kersten P."/>
            <person name="Kohler A."/>
            <person name="Kuees U."/>
            <person name="Kumar T.K.A."/>
            <person name="Kuo A."/>
            <person name="LaButti K."/>
            <person name="Larrondo L.F."/>
            <person name="Lindquist E."/>
            <person name="Ling A."/>
            <person name="Lombard V."/>
            <person name="Lucas S."/>
            <person name="Lundell T."/>
            <person name="Martin R."/>
            <person name="McLaughlin D.J."/>
            <person name="Morgenstern I."/>
            <person name="Morin E."/>
            <person name="Murat C."/>
            <person name="Nagy L.G."/>
            <person name="Nolan M."/>
            <person name="Ohm R.A."/>
            <person name="Patyshakuliyeva A."/>
            <person name="Rokas A."/>
            <person name="Ruiz-Duenas F.J."/>
            <person name="Sabat G."/>
            <person name="Salamov A."/>
            <person name="Samejima M."/>
            <person name="Schmutz J."/>
            <person name="Slot J.C."/>
            <person name="St John F."/>
            <person name="Stenlid J."/>
            <person name="Sun H."/>
            <person name="Sun S."/>
            <person name="Syed K."/>
            <person name="Tsang A."/>
            <person name="Wiebenga A."/>
            <person name="Young D."/>
            <person name="Pisabarro A."/>
            <person name="Eastwood D.C."/>
            <person name="Martin F."/>
            <person name="Cullen D."/>
            <person name="Grigoriev I.V."/>
            <person name="Hibbett D.S."/>
        </authorList>
    </citation>
    <scope>NUCLEOTIDE SEQUENCE [LARGE SCALE GENOMIC DNA]</scope>
    <source>
        <strain evidence="2 3">DJM-731 SS1</strain>
    </source>
</reference>